<evidence type="ECO:0000313" key="2">
    <source>
        <dbReference type="Proteomes" id="UP000050482"/>
    </source>
</evidence>
<dbReference type="PATRIC" id="fig|471514.4.peg.4849"/>
<sequence>MRECQDVTIAGFGADGQVSQRLLMYVKQPRTAIMVSILQAYPLGYVDLREYFSLVRTNSEDALEITNRTSFVT</sequence>
<dbReference type="Proteomes" id="UP000050482">
    <property type="component" value="Unassembled WGS sequence"/>
</dbReference>
<gene>
    <name evidence="1" type="ORF">AN477_15815</name>
</gene>
<organism evidence="1 2">
    <name type="scientific">Alicyclobacillus ferrooxydans</name>
    <dbReference type="NCBI Taxonomy" id="471514"/>
    <lineage>
        <taxon>Bacteria</taxon>
        <taxon>Bacillati</taxon>
        <taxon>Bacillota</taxon>
        <taxon>Bacilli</taxon>
        <taxon>Bacillales</taxon>
        <taxon>Alicyclobacillaceae</taxon>
        <taxon>Alicyclobacillus</taxon>
    </lineage>
</organism>
<name>A0A0P9CBJ8_9BACL</name>
<comment type="caution">
    <text evidence="1">The sequence shown here is derived from an EMBL/GenBank/DDBJ whole genome shotgun (WGS) entry which is preliminary data.</text>
</comment>
<protein>
    <submittedName>
        <fullName evidence="1">Uncharacterized protein</fullName>
    </submittedName>
</protein>
<reference evidence="1 2" key="1">
    <citation type="submission" date="2015-09" db="EMBL/GenBank/DDBJ databases">
        <title>Draft genome sequence of Alicyclobacillus ferrooxydans DSM 22381.</title>
        <authorList>
            <person name="Hemp J."/>
        </authorList>
    </citation>
    <scope>NUCLEOTIDE SEQUENCE [LARGE SCALE GENOMIC DNA]</scope>
    <source>
        <strain evidence="1 2">TC-34</strain>
    </source>
</reference>
<dbReference type="AlphaFoldDB" id="A0A0P9CBJ8"/>
<dbReference type="EMBL" id="LJCO01000069">
    <property type="protein sequence ID" value="KPV42804.1"/>
    <property type="molecule type" value="Genomic_DNA"/>
</dbReference>
<proteinExistence type="predicted"/>
<accession>A0A0P9CBJ8</accession>
<evidence type="ECO:0000313" key="1">
    <source>
        <dbReference type="EMBL" id="KPV42804.1"/>
    </source>
</evidence>
<keyword evidence="2" id="KW-1185">Reference proteome</keyword>